<gene>
    <name evidence="1" type="ORF">ACFQ42_06965</name>
</gene>
<dbReference type="EMBL" id="JBHTOI010000041">
    <property type="protein sequence ID" value="MFD1418476.1"/>
    <property type="molecule type" value="Genomic_DNA"/>
</dbReference>
<reference evidence="2" key="1">
    <citation type="journal article" date="2019" name="Int. J. Syst. Evol. Microbiol.">
        <title>The Global Catalogue of Microorganisms (GCM) 10K type strain sequencing project: providing services to taxonomists for standard genome sequencing and annotation.</title>
        <authorList>
            <consortium name="The Broad Institute Genomics Platform"/>
            <consortium name="The Broad Institute Genome Sequencing Center for Infectious Disease"/>
            <person name="Wu L."/>
            <person name="Ma J."/>
        </authorList>
    </citation>
    <scope>NUCLEOTIDE SEQUENCE [LARGE SCALE GENOMIC DNA]</scope>
    <source>
        <strain evidence="2">CCM 8936</strain>
    </source>
</reference>
<evidence type="ECO:0008006" key="3">
    <source>
        <dbReference type="Google" id="ProtNLM"/>
    </source>
</evidence>
<evidence type="ECO:0000313" key="2">
    <source>
        <dbReference type="Proteomes" id="UP001597251"/>
    </source>
</evidence>
<accession>A0ABW4BTC3</accession>
<dbReference type="SUPFAM" id="SSF46689">
    <property type="entry name" value="Homeodomain-like"/>
    <property type="match status" value="1"/>
</dbReference>
<proteinExistence type="predicted"/>
<comment type="caution">
    <text evidence="1">The sequence shown here is derived from an EMBL/GenBank/DDBJ whole genome shotgun (WGS) entry which is preliminary data.</text>
</comment>
<sequence>MTNNKYSYETELEAIRLLNAGIPGRQIVKQLGLKSDELIYTWRKYLRNGDYYRLSQSQEKQYKYSKCVAELPEVEHHDGGINKMKQELELESL</sequence>
<dbReference type="RefSeq" id="WP_125677231.1">
    <property type="nucleotide sequence ID" value="NZ_JBHTOI010000041.1"/>
</dbReference>
<name>A0ABW4BTC3_9LACO</name>
<keyword evidence="2" id="KW-1185">Reference proteome</keyword>
<organism evidence="1 2">
    <name type="scientific">Companilactobacillus keshanensis</name>
    <dbReference type="NCBI Taxonomy" id="2486003"/>
    <lineage>
        <taxon>Bacteria</taxon>
        <taxon>Bacillati</taxon>
        <taxon>Bacillota</taxon>
        <taxon>Bacilli</taxon>
        <taxon>Lactobacillales</taxon>
        <taxon>Lactobacillaceae</taxon>
        <taxon>Companilactobacillus</taxon>
    </lineage>
</organism>
<evidence type="ECO:0000313" key="1">
    <source>
        <dbReference type="EMBL" id="MFD1418476.1"/>
    </source>
</evidence>
<dbReference type="InterPro" id="IPR009057">
    <property type="entry name" value="Homeodomain-like_sf"/>
</dbReference>
<protein>
    <recommendedName>
        <fullName evidence="3">Transposase</fullName>
    </recommendedName>
</protein>
<dbReference type="Proteomes" id="UP001597251">
    <property type="component" value="Unassembled WGS sequence"/>
</dbReference>